<evidence type="ECO:0000259" key="7">
    <source>
        <dbReference type="Pfam" id="PF03460"/>
    </source>
</evidence>
<organism evidence="8 9">
    <name type="scientific">Paragemmobacter amnigenus</name>
    <dbReference type="NCBI Taxonomy" id="2852097"/>
    <lineage>
        <taxon>Bacteria</taxon>
        <taxon>Pseudomonadati</taxon>
        <taxon>Pseudomonadota</taxon>
        <taxon>Alphaproteobacteria</taxon>
        <taxon>Rhodobacterales</taxon>
        <taxon>Paracoccaceae</taxon>
        <taxon>Paragemmobacter</taxon>
    </lineage>
</organism>
<evidence type="ECO:0000256" key="5">
    <source>
        <dbReference type="ARBA" id="ARBA00023004"/>
    </source>
</evidence>
<protein>
    <submittedName>
        <fullName evidence="8">Precorrin-3B synthase</fullName>
    </submittedName>
</protein>
<keyword evidence="5" id="KW-0408">Iron</keyword>
<keyword evidence="6" id="KW-0411">Iron-sulfur</keyword>
<dbReference type="InterPro" id="IPR051329">
    <property type="entry name" value="NIR_SIR_4Fe-4S"/>
</dbReference>
<keyword evidence="1" id="KW-0004">4Fe-4S</keyword>
<dbReference type="InterPro" id="IPR045854">
    <property type="entry name" value="NO2/SO3_Rdtase_4Fe4S_sf"/>
</dbReference>
<keyword evidence="4" id="KW-0560">Oxidoreductase</keyword>
<evidence type="ECO:0000256" key="2">
    <source>
        <dbReference type="ARBA" id="ARBA00022617"/>
    </source>
</evidence>
<dbReference type="Proteomes" id="UP000731907">
    <property type="component" value="Unassembled WGS sequence"/>
</dbReference>
<feature type="domain" description="Nitrite/Sulfite reductase ferredoxin-like" evidence="7">
    <location>
        <begin position="19"/>
        <end position="84"/>
    </location>
</feature>
<evidence type="ECO:0000313" key="8">
    <source>
        <dbReference type="EMBL" id="MBU9699800.1"/>
    </source>
</evidence>
<gene>
    <name evidence="8" type="ORF">GU927_018325</name>
</gene>
<keyword evidence="2" id="KW-0349">Heme</keyword>
<reference evidence="8 9" key="1">
    <citation type="submission" date="2021-06" db="EMBL/GenBank/DDBJ databases">
        <title>Rhodobacteraceae bacterium strain HSP-20.</title>
        <authorList>
            <person name="Chen W.-M."/>
        </authorList>
    </citation>
    <scope>NUCLEOTIDE SEQUENCE [LARGE SCALE GENOMIC DNA]</scope>
    <source>
        <strain evidence="8 9">HSP-20</strain>
    </source>
</reference>
<evidence type="ECO:0000256" key="3">
    <source>
        <dbReference type="ARBA" id="ARBA00022723"/>
    </source>
</evidence>
<dbReference type="PANTHER" id="PTHR32439:SF9">
    <property type="entry name" value="BLR3264 PROTEIN"/>
    <property type="match status" value="1"/>
</dbReference>
<dbReference type="Pfam" id="PF03460">
    <property type="entry name" value="NIR_SIR_ferr"/>
    <property type="match status" value="1"/>
</dbReference>
<proteinExistence type="predicted"/>
<dbReference type="Gene3D" id="3.90.480.10">
    <property type="entry name" value="Sulfite Reductase Hemoprotein,Domain 2"/>
    <property type="match status" value="1"/>
</dbReference>
<evidence type="ECO:0000256" key="1">
    <source>
        <dbReference type="ARBA" id="ARBA00022485"/>
    </source>
</evidence>
<evidence type="ECO:0000256" key="6">
    <source>
        <dbReference type="ARBA" id="ARBA00023014"/>
    </source>
</evidence>
<feature type="non-terminal residue" evidence="8">
    <location>
        <position position="207"/>
    </location>
</feature>
<evidence type="ECO:0000256" key="4">
    <source>
        <dbReference type="ARBA" id="ARBA00023002"/>
    </source>
</evidence>
<dbReference type="InterPro" id="IPR005117">
    <property type="entry name" value="NiRdtase/SiRdtase_haem-b_fer"/>
</dbReference>
<dbReference type="SUPFAM" id="SSF55124">
    <property type="entry name" value="Nitrite/Sulfite reductase N-terminal domain-like"/>
    <property type="match status" value="1"/>
</dbReference>
<sequence>MTGAAAFQVQGWCPGALRPMMSGDGLVVRVRPPLGRLTQAQAAGIAAAAARHGNGLVDLSARGNVQLRGVTEASHGALIAELRALDLIDADAADEARRNILVTPFADAGTDALAARLGAALAEMPPLPGKFGFVVDTGPAPVFAGIAGDIRLERAGDGGLVLRCDGLALGAAVAEAEAPDAAVALARWFVAAGGVTGGRGRMAALVG</sequence>
<name>A0ABS6J7S0_9RHOB</name>
<keyword evidence="9" id="KW-1185">Reference proteome</keyword>
<comment type="caution">
    <text evidence="8">The sequence shown here is derived from an EMBL/GenBank/DDBJ whole genome shotgun (WGS) entry which is preliminary data.</text>
</comment>
<evidence type="ECO:0000313" key="9">
    <source>
        <dbReference type="Proteomes" id="UP000731907"/>
    </source>
</evidence>
<dbReference type="EMBL" id="JAAATX020000015">
    <property type="protein sequence ID" value="MBU9699800.1"/>
    <property type="molecule type" value="Genomic_DNA"/>
</dbReference>
<dbReference type="PANTHER" id="PTHR32439">
    <property type="entry name" value="FERREDOXIN--NITRITE REDUCTASE, CHLOROPLASTIC"/>
    <property type="match status" value="1"/>
</dbReference>
<accession>A0ABS6J7S0</accession>
<keyword evidence="3" id="KW-0479">Metal-binding</keyword>
<dbReference type="InterPro" id="IPR036136">
    <property type="entry name" value="Nit/Sulf_reduc_fer-like_dom_sf"/>
</dbReference>
<dbReference type="Gene3D" id="3.30.413.10">
    <property type="entry name" value="Sulfite Reductase Hemoprotein, domain 1"/>
    <property type="match status" value="1"/>
</dbReference>